<name>A0A3A5LXT4_9MICC</name>
<dbReference type="Gene3D" id="1.10.490.50">
    <property type="entry name" value="Antibiotic binding domain of TipA-like multidrug resistance regulators"/>
    <property type="match status" value="1"/>
</dbReference>
<keyword evidence="4" id="KW-1185">Reference proteome</keyword>
<dbReference type="InterPro" id="IPR036244">
    <property type="entry name" value="TipA-like_antibiotic-bd"/>
</dbReference>
<dbReference type="SMART" id="SM00422">
    <property type="entry name" value="HTH_MERR"/>
    <property type="match status" value="1"/>
</dbReference>
<dbReference type="Pfam" id="PF13411">
    <property type="entry name" value="MerR_1"/>
    <property type="match status" value="1"/>
</dbReference>
<protein>
    <submittedName>
        <fullName evidence="3">MerR family transcriptional regulator</fullName>
    </submittedName>
</protein>
<dbReference type="Pfam" id="PF07739">
    <property type="entry name" value="TipAS"/>
    <property type="match status" value="1"/>
</dbReference>
<dbReference type="PANTHER" id="PTHR30204:SF97">
    <property type="entry name" value="MERR FAMILY REGULATORY PROTEIN"/>
    <property type="match status" value="1"/>
</dbReference>
<evidence type="ECO:0000313" key="3">
    <source>
        <dbReference type="EMBL" id="RJT76264.1"/>
    </source>
</evidence>
<organism evidence="3 4">
    <name type="scientific">Arthrobacter cheniae</name>
    <dbReference type="NCBI Taxonomy" id="1258888"/>
    <lineage>
        <taxon>Bacteria</taxon>
        <taxon>Bacillati</taxon>
        <taxon>Actinomycetota</taxon>
        <taxon>Actinomycetes</taxon>
        <taxon>Micrococcales</taxon>
        <taxon>Micrococcaceae</taxon>
        <taxon>Arthrobacter</taxon>
    </lineage>
</organism>
<dbReference type="AlphaFoldDB" id="A0A3A5LXT4"/>
<comment type="caution">
    <text evidence="3">The sequence shown here is derived from an EMBL/GenBank/DDBJ whole genome shotgun (WGS) entry which is preliminary data.</text>
</comment>
<dbReference type="Proteomes" id="UP000272560">
    <property type="component" value="Unassembled WGS sequence"/>
</dbReference>
<evidence type="ECO:0000256" key="1">
    <source>
        <dbReference type="ARBA" id="ARBA00023125"/>
    </source>
</evidence>
<proteinExistence type="predicted"/>
<dbReference type="InterPro" id="IPR009061">
    <property type="entry name" value="DNA-bd_dom_put_sf"/>
</dbReference>
<dbReference type="EMBL" id="QZVT01000012">
    <property type="protein sequence ID" value="RJT76264.1"/>
    <property type="molecule type" value="Genomic_DNA"/>
</dbReference>
<dbReference type="SUPFAM" id="SSF89082">
    <property type="entry name" value="Antibiotic binding domain of TipA-like multidrug resistance regulators"/>
    <property type="match status" value="1"/>
</dbReference>
<accession>A0A3A5LXT4</accession>
<dbReference type="InterPro" id="IPR047057">
    <property type="entry name" value="MerR_fam"/>
</dbReference>
<dbReference type="GO" id="GO:0003677">
    <property type="term" value="F:DNA binding"/>
    <property type="evidence" value="ECO:0007669"/>
    <property type="project" value="UniProtKB-KW"/>
</dbReference>
<keyword evidence="1" id="KW-0238">DNA-binding</keyword>
<evidence type="ECO:0000313" key="4">
    <source>
        <dbReference type="Proteomes" id="UP000272560"/>
    </source>
</evidence>
<dbReference type="InterPro" id="IPR000551">
    <property type="entry name" value="MerR-type_HTH_dom"/>
</dbReference>
<dbReference type="GO" id="GO:0003700">
    <property type="term" value="F:DNA-binding transcription factor activity"/>
    <property type="evidence" value="ECO:0007669"/>
    <property type="project" value="InterPro"/>
</dbReference>
<dbReference type="RefSeq" id="WP_120150188.1">
    <property type="nucleotide sequence ID" value="NZ_QZVT01000012.1"/>
</dbReference>
<dbReference type="Gene3D" id="1.10.1660.10">
    <property type="match status" value="1"/>
</dbReference>
<gene>
    <name evidence="3" type="ORF">D6T63_16715</name>
</gene>
<reference evidence="3 4" key="1">
    <citation type="submission" date="2018-09" db="EMBL/GenBank/DDBJ databases">
        <title>Novel species of Arthrobacter.</title>
        <authorList>
            <person name="Liu Q."/>
            <person name="Xin Y.-H."/>
        </authorList>
    </citation>
    <scope>NUCLEOTIDE SEQUENCE [LARGE SCALE GENOMIC DNA]</scope>
    <source>
        <strain evidence="3 4">Hz2</strain>
    </source>
</reference>
<dbReference type="SUPFAM" id="SSF46955">
    <property type="entry name" value="Putative DNA-binding domain"/>
    <property type="match status" value="1"/>
</dbReference>
<dbReference type="OrthoDB" id="9809391at2"/>
<evidence type="ECO:0000259" key="2">
    <source>
        <dbReference type="PROSITE" id="PS50937"/>
    </source>
</evidence>
<dbReference type="PROSITE" id="PS50937">
    <property type="entry name" value="HTH_MERR_2"/>
    <property type="match status" value="1"/>
</dbReference>
<dbReference type="InterPro" id="IPR012925">
    <property type="entry name" value="TipAS_dom"/>
</dbReference>
<sequence length="254" mass="28322">MDHPIAAVARLAGTTSRTLRHYGDIGLLDATRIGANGYRYYDSAALVRLQRILLLRSLGLPLPVIRDVIDDGRSDSPASALRAHLDHLRGEQQRLDLQISAVLTTVEALERGDEPMPERMFSGFDHTRYEREVVDRWGQDAYGQGNSWWRGKSDDERAEFQRDVADLTARWIAAASRGASPDSDEAQRLAERHIAWLSDVPGVPREQDGSLSEEYLRGLGDMYVADPRFAAHYGGKGGAELVRAALGEWLVQRD</sequence>
<dbReference type="PANTHER" id="PTHR30204">
    <property type="entry name" value="REDOX-CYCLING DRUG-SENSING TRANSCRIPTIONAL ACTIVATOR SOXR"/>
    <property type="match status" value="1"/>
</dbReference>
<feature type="domain" description="HTH merR-type" evidence="2">
    <location>
        <begin position="1"/>
        <end position="71"/>
    </location>
</feature>